<evidence type="ECO:0000256" key="1">
    <source>
        <dbReference type="SAM" id="MobiDB-lite"/>
    </source>
</evidence>
<evidence type="ECO:0000313" key="3">
    <source>
        <dbReference type="Proteomes" id="UP000740926"/>
    </source>
</evidence>
<comment type="caution">
    <text evidence="2">The sequence shown here is derived from an EMBL/GenBank/DDBJ whole genome shotgun (WGS) entry which is preliminary data.</text>
</comment>
<organism evidence="2 3">
    <name type="scientific">Rhizopus delemar</name>
    <dbReference type="NCBI Taxonomy" id="936053"/>
    <lineage>
        <taxon>Eukaryota</taxon>
        <taxon>Fungi</taxon>
        <taxon>Fungi incertae sedis</taxon>
        <taxon>Mucoromycota</taxon>
        <taxon>Mucoromycotina</taxon>
        <taxon>Mucoromycetes</taxon>
        <taxon>Mucorales</taxon>
        <taxon>Mucorineae</taxon>
        <taxon>Rhizopodaceae</taxon>
        <taxon>Rhizopus</taxon>
    </lineage>
</organism>
<keyword evidence="3" id="KW-1185">Reference proteome</keyword>
<proteinExistence type="predicted"/>
<dbReference type="EMBL" id="JAANIU010017911">
    <property type="protein sequence ID" value="KAG1526016.1"/>
    <property type="molecule type" value="Genomic_DNA"/>
</dbReference>
<gene>
    <name evidence="2" type="ORF">G6F50_018414</name>
</gene>
<dbReference type="AlphaFoldDB" id="A0A9P6XMW0"/>
<reference evidence="2 3" key="1">
    <citation type="journal article" date="2020" name="Microb. Genom.">
        <title>Genetic diversity of clinical and environmental Mucorales isolates obtained from an investigation of mucormycosis cases among solid organ transplant recipients.</title>
        <authorList>
            <person name="Nguyen M.H."/>
            <person name="Kaul D."/>
            <person name="Muto C."/>
            <person name="Cheng S.J."/>
            <person name="Richter R.A."/>
            <person name="Bruno V.M."/>
            <person name="Liu G."/>
            <person name="Beyhan S."/>
            <person name="Sundermann A.J."/>
            <person name="Mounaud S."/>
            <person name="Pasculle A.W."/>
            <person name="Nierman W.C."/>
            <person name="Driscoll E."/>
            <person name="Cumbie R."/>
            <person name="Clancy C.J."/>
            <person name="Dupont C.L."/>
        </authorList>
    </citation>
    <scope>NUCLEOTIDE SEQUENCE [LARGE SCALE GENOMIC DNA]</scope>
    <source>
        <strain evidence="2 3">GL24</strain>
    </source>
</reference>
<dbReference type="Proteomes" id="UP000740926">
    <property type="component" value="Unassembled WGS sequence"/>
</dbReference>
<feature type="region of interest" description="Disordered" evidence="1">
    <location>
        <begin position="1"/>
        <end position="30"/>
    </location>
</feature>
<evidence type="ECO:0000313" key="2">
    <source>
        <dbReference type="EMBL" id="KAG1526016.1"/>
    </source>
</evidence>
<protein>
    <submittedName>
        <fullName evidence="2">Uncharacterized protein</fullName>
    </submittedName>
</protein>
<accession>A0A9P6XMW0</accession>
<sequence length="88" mass="9270">MLALIPPSTRPMLKRRPVSPPKRAEASASTWSSARLPQRMAWCSALAAASCLPEAWPARPANCISTELMPRCASTASLMVGSATSTAS</sequence>
<name>A0A9P6XMW0_9FUNG</name>